<proteinExistence type="inferred from homology"/>
<feature type="transmembrane region" description="Helical" evidence="12">
    <location>
        <begin position="145"/>
        <end position="166"/>
    </location>
</feature>
<dbReference type="NCBIfam" id="TIGR00813">
    <property type="entry name" value="sss"/>
    <property type="match status" value="1"/>
</dbReference>
<evidence type="ECO:0000256" key="4">
    <source>
        <dbReference type="ARBA" id="ARBA00022475"/>
    </source>
</evidence>
<dbReference type="GO" id="GO:0015293">
    <property type="term" value="F:symporter activity"/>
    <property type="evidence" value="ECO:0007669"/>
    <property type="project" value="TreeGrafter"/>
</dbReference>
<dbReference type="InterPro" id="IPR051163">
    <property type="entry name" value="Sodium:Solute_Symporter_SSF"/>
</dbReference>
<evidence type="ECO:0000256" key="9">
    <source>
        <dbReference type="ARBA" id="ARBA00023136"/>
    </source>
</evidence>
<evidence type="ECO:0000256" key="6">
    <source>
        <dbReference type="ARBA" id="ARBA00022989"/>
    </source>
</evidence>
<dbReference type="GO" id="GO:0006814">
    <property type="term" value="P:sodium ion transport"/>
    <property type="evidence" value="ECO:0007669"/>
    <property type="project" value="UniProtKB-KW"/>
</dbReference>
<evidence type="ECO:0000256" key="1">
    <source>
        <dbReference type="ARBA" id="ARBA00004651"/>
    </source>
</evidence>
<comment type="similarity">
    <text evidence="2 11">Belongs to the sodium:solute symporter (SSF) (TC 2.A.21) family.</text>
</comment>
<dbReference type="Proteomes" id="UP000494165">
    <property type="component" value="Unassembled WGS sequence"/>
</dbReference>
<keyword evidence="5 12" id="KW-0812">Transmembrane</keyword>
<evidence type="ECO:0000313" key="13">
    <source>
        <dbReference type="EMBL" id="CAB3374354.1"/>
    </source>
</evidence>
<evidence type="ECO:0000256" key="5">
    <source>
        <dbReference type="ARBA" id="ARBA00022692"/>
    </source>
</evidence>
<evidence type="ECO:0000256" key="11">
    <source>
        <dbReference type="RuleBase" id="RU362091"/>
    </source>
</evidence>
<accession>A0A8S1D1V8</accession>
<reference evidence="13 14" key="1">
    <citation type="submission" date="2020-04" db="EMBL/GenBank/DDBJ databases">
        <authorList>
            <person name="Alioto T."/>
            <person name="Alioto T."/>
            <person name="Gomez Garrido J."/>
        </authorList>
    </citation>
    <scope>NUCLEOTIDE SEQUENCE [LARGE SCALE GENOMIC DNA]</scope>
</reference>
<feature type="transmembrane region" description="Helical" evidence="12">
    <location>
        <begin position="70"/>
        <end position="89"/>
    </location>
</feature>
<feature type="transmembrane region" description="Helical" evidence="12">
    <location>
        <begin position="346"/>
        <end position="366"/>
    </location>
</feature>
<dbReference type="AlphaFoldDB" id="A0A8S1D1V8"/>
<feature type="transmembrane region" description="Helical" evidence="12">
    <location>
        <begin position="210"/>
        <end position="233"/>
    </location>
</feature>
<comment type="caution">
    <text evidence="13">The sequence shown here is derived from an EMBL/GenBank/DDBJ whole genome shotgun (WGS) entry which is preliminary data.</text>
</comment>
<name>A0A8S1D1V8_9INSE</name>
<keyword evidence="8" id="KW-0406">Ion transport</keyword>
<protein>
    <recommendedName>
        <fullName evidence="15">Sodium-coupled monocarboxylate transporter 1</fullName>
    </recommendedName>
</protein>
<feature type="transmembrane region" description="Helical" evidence="12">
    <location>
        <begin position="27"/>
        <end position="49"/>
    </location>
</feature>
<keyword evidence="3" id="KW-0813">Transport</keyword>
<feature type="transmembrane region" description="Helical" evidence="12">
    <location>
        <begin position="253"/>
        <end position="275"/>
    </location>
</feature>
<feature type="transmembrane region" description="Helical" evidence="12">
    <location>
        <begin position="101"/>
        <end position="124"/>
    </location>
</feature>
<evidence type="ECO:0000256" key="7">
    <source>
        <dbReference type="ARBA" id="ARBA00023053"/>
    </source>
</evidence>
<evidence type="ECO:0000256" key="3">
    <source>
        <dbReference type="ARBA" id="ARBA00022448"/>
    </source>
</evidence>
<dbReference type="OrthoDB" id="6132759at2759"/>
<dbReference type="Gene3D" id="1.20.1730.10">
    <property type="entry name" value="Sodium/glucose cotransporter"/>
    <property type="match status" value="1"/>
</dbReference>
<evidence type="ECO:0008006" key="15">
    <source>
        <dbReference type="Google" id="ProtNLM"/>
    </source>
</evidence>
<feature type="transmembrane region" description="Helical" evidence="12">
    <location>
        <begin position="178"/>
        <end position="198"/>
    </location>
</feature>
<evidence type="ECO:0000256" key="8">
    <source>
        <dbReference type="ARBA" id="ARBA00023065"/>
    </source>
</evidence>
<dbReference type="PANTHER" id="PTHR42985:SF39">
    <property type="entry name" value="GH10366P"/>
    <property type="match status" value="1"/>
</dbReference>
<organism evidence="13 14">
    <name type="scientific">Cloeon dipterum</name>
    <dbReference type="NCBI Taxonomy" id="197152"/>
    <lineage>
        <taxon>Eukaryota</taxon>
        <taxon>Metazoa</taxon>
        <taxon>Ecdysozoa</taxon>
        <taxon>Arthropoda</taxon>
        <taxon>Hexapoda</taxon>
        <taxon>Insecta</taxon>
        <taxon>Pterygota</taxon>
        <taxon>Palaeoptera</taxon>
        <taxon>Ephemeroptera</taxon>
        <taxon>Pisciforma</taxon>
        <taxon>Baetidae</taxon>
        <taxon>Cloeon</taxon>
    </lineage>
</organism>
<gene>
    <name evidence="13" type="ORF">CLODIP_2_CD02982</name>
</gene>
<evidence type="ECO:0000313" key="14">
    <source>
        <dbReference type="Proteomes" id="UP000494165"/>
    </source>
</evidence>
<evidence type="ECO:0000256" key="2">
    <source>
        <dbReference type="ARBA" id="ARBA00006434"/>
    </source>
</evidence>
<dbReference type="InterPro" id="IPR001734">
    <property type="entry name" value="Na/solute_symporter"/>
</dbReference>
<dbReference type="InterPro" id="IPR038377">
    <property type="entry name" value="Na/Glc_symporter_sf"/>
</dbReference>
<keyword evidence="4" id="KW-1003">Cell membrane</keyword>
<keyword evidence="7" id="KW-0915">Sodium</keyword>
<feature type="transmembrane region" description="Helical" evidence="12">
    <location>
        <begin position="296"/>
        <end position="319"/>
    </location>
</feature>
<dbReference type="Pfam" id="PF00474">
    <property type="entry name" value="SSF"/>
    <property type="match status" value="1"/>
</dbReference>
<evidence type="ECO:0000256" key="12">
    <source>
        <dbReference type="SAM" id="Phobius"/>
    </source>
</evidence>
<keyword evidence="14" id="KW-1185">Reference proteome</keyword>
<keyword evidence="9 12" id="KW-0472">Membrane</keyword>
<dbReference type="PROSITE" id="PS50283">
    <property type="entry name" value="NA_SOLUT_SYMP_3"/>
    <property type="match status" value="1"/>
</dbReference>
<keyword evidence="10" id="KW-0739">Sodium transport</keyword>
<evidence type="ECO:0000256" key="10">
    <source>
        <dbReference type="ARBA" id="ARBA00023201"/>
    </source>
</evidence>
<keyword evidence="6 12" id="KW-1133">Transmembrane helix</keyword>
<dbReference type="GO" id="GO:0005886">
    <property type="term" value="C:plasma membrane"/>
    <property type="evidence" value="ECO:0007669"/>
    <property type="project" value="UniProtKB-SubCell"/>
</dbReference>
<dbReference type="EMBL" id="CADEPI010000097">
    <property type="protein sequence ID" value="CAB3374354.1"/>
    <property type="molecule type" value="Genomic_DNA"/>
</dbReference>
<dbReference type="PANTHER" id="PTHR42985">
    <property type="entry name" value="SODIUM-COUPLED MONOCARBOXYLATE TRANSPORTER"/>
    <property type="match status" value="1"/>
</dbReference>
<comment type="subcellular location">
    <subcellularLocation>
        <location evidence="1">Cell membrane</location>
        <topology evidence="1">Multi-pass membrane protein</topology>
    </subcellularLocation>
</comment>
<sequence>MYAADVFGSTTTQLPPPTMSGVKTFSFLDYFVFCSLMLTSAVIGVYFAFFAKQKQNTTKEYLMGGKNMGIFPITMSLVASYISGVSLLGVPAEIYTFGTQYGVIIIAEVLVCVLCSYVFMPVFYKLQLYSSFEYLRMRYDNSVRLFLSVLYCLMTILYTPLIIYIPSLAFSQVSGINLYVVAVATCAICIFYTSLGGLKAVVWTDTVQSFAMILGVVAVTVLGTMDVGGVGVVLDRAAASNRLEFFNLDPNPLVRHTFWTVVIGNFFMWLSHIAANQAILQRCLALPTVGKARRALISLSIGISLFVVFSVYSGLVIYAKYHDCDPVYSQAIRKVDQILPYTVMDLANSVPGFPGIFIAGVFSAALRSE</sequence>